<sequence>MSTAASKLRTFVANNEIPVGYHTPSFPSLYWPISNESYSLAFLYNIEDIWKFTMYWCLILNGAFYGTSGLVATISHWKNPHAILIVGLYLLYAGIQGVVIGIIAGLLLGAIYRAGLFTMSTWIPLCCAVAQILFDVVMSYSHVGSLL</sequence>
<dbReference type="Proteomes" id="UP000006310">
    <property type="component" value="Chromosome 1"/>
</dbReference>
<dbReference type="GO" id="GO:0071464">
    <property type="term" value="P:cellular response to hydrostatic pressure"/>
    <property type="evidence" value="ECO:0007669"/>
    <property type="project" value="EnsemblFungi"/>
</dbReference>
<keyword evidence="8" id="KW-1185">Reference proteome</keyword>
<dbReference type="EMBL" id="HE978314">
    <property type="protein sequence ID" value="CCK68451.1"/>
    <property type="molecule type" value="Genomic_DNA"/>
</dbReference>
<proteinExistence type="inferred from homology"/>
<feature type="transmembrane region" description="Helical" evidence="6">
    <location>
        <begin position="83"/>
        <end position="110"/>
    </location>
</feature>
<dbReference type="PANTHER" id="PTHR22779">
    <property type="entry name" value="SD17342P"/>
    <property type="match status" value="1"/>
</dbReference>
<evidence type="ECO:0000256" key="2">
    <source>
        <dbReference type="ARBA" id="ARBA00006325"/>
    </source>
</evidence>
<keyword evidence="5 6" id="KW-0472">Membrane</keyword>
<keyword evidence="3 6" id="KW-0812">Transmembrane</keyword>
<comment type="similarity">
    <text evidence="2">Belongs to the TMEM170 family.</text>
</comment>
<dbReference type="PANTHER" id="PTHR22779:SF6">
    <property type="entry name" value="SD17342P"/>
    <property type="match status" value="1"/>
</dbReference>
<dbReference type="AlphaFoldDB" id="J7S494"/>
<dbReference type="STRING" id="1071383.J7S494"/>
<reference evidence="7 8" key="1">
    <citation type="journal article" date="2011" name="Proc. Natl. Acad. Sci. U.S.A.">
        <title>Evolutionary erosion of yeast sex chromosomes by mating-type switching accidents.</title>
        <authorList>
            <person name="Gordon J.L."/>
            <person name="Armisen D."/>
            <person name="Proux-Wera E."/>
            <person name="Oheigeartaigh S.S."/>
            <person name="Byrne K.P."/>
            <person name="Wolfe K.H."/>
        </authorList>
    </citation>
    <scope>NUCLEOTIDE SEQUENCE [LARGE SCALE GENOMIC DNA]</scope>
    <source>
        <strain evidence="8">ATCC MYA-139 / BCRC 22969 / CBS 8797 / CCRC 22969 / KCTC 17520 / NBRC 10181 / NCYC 3082</strain>
    </source>
</reference>
<dbReference type="RefSeq" id="XP_022462697.1">
    <property type="nucleotide sequence ID" value="XM_022611272.1"/>
</dbReference>
<dbReference type="GO" id="GO:0005789">
    <property type="term" value="C:endoplasmic reticulum membrane"/>
    <property type="evidence" value="ECO:0007669"/>
    <property type="project" value="EnsemblFungi"/>
</dbReference>
<evidence type="ECO:0000256" key="3">
    <source>
        <dbReference type="ARBA" id="ARBA00022692"/>
    </source>
</evidence>
<evidence type="ECO:0000313" key="7">
    <source>
        <dbReference type="EMBL" id="CCK68451.1"/>
    </source>
</evidence>
<evidence type="ECO:0000256" key="5">
    <source>
        <dbReference type="ARBA" id="ARBA00023136"/>
    </source>
</evidence>
<evidence type="ECO:0000256" key="6">
    <source>
        <dbReference type="SAM" id="Phobius"/>
    </source>
</evidence>
<comment type="subcellular location">
    <subcellularLocation>
        <location evidence="1">Membrane</location>
        <topology evidence="1">Multi-pass membrane protein</topology>
    </subcellularLocation>
</comment>
<organism evidence="7 8">
    <name type="scientific">Huiozyma naganishii (strain ATCC MYA-139 / BCRC 22969 / CBS 8797 / KCTC 17520 / NBRC 10181 / NCYC 3082 / Yp74L-3)</name>
    <name type="common">Yeast</name>
    <name type="synonym">Kazachstania naganishii</name>
    <dbReference type="NCBI Taxonomy" id="1071383"/>
    <lineage>
        <taxon>Eukaryota</taxon>
        <taxon>Fungi</taxon>
        <taxon>Dikarya</taxon>
        <taxon>Ascomycota</taxon>
        <taxon>Saccharomycotina</taxon>
        <taxon>Saccharomycetes</taxon>
        <taxon>Saccharomycetales</taxon>
        <taxon>Saccharomycetaceae</taxon>
        <taxon>Huiozyma</taxon>
    </lineage>
</organism>
<dbReference type="GeneID" id="34524086"/>
<keyword evidence="4 6" id="KW-1133">Transmembrane helix</keyword>
<dbReference type="OrthoDB" id="2131401at2759"/>
<protein>
    <submittedName>
        <fullName evidence="7">Uncharacterized protein</fullName>
    </submittedName>
</protein>
<feature type="transmembrane region" description="Helical" evidence="6">
    <location>
        <begin position="55"/>
        <end position="77"/>
    </location>
</feature>
<reference evidence="8" key="2">
    <citation type="submission" date="2012-08" db="EMBL/GenBank/DDBJ databases">
        <title>Genome sequence of Kazachstania naganishii.</title>
        <authorList>
            <person name="Gordon J.L."/>
            <person name="Armisen D."/>
            <person name="Proux-Wera E."/>
            <person name="OhEigeartaigh S.S."/>
            <person name="Byrne K.P."/>
            <person name="Wolfe K.H."/>
        </authorList>
    </citation>
    <scope>NUCLEOTIDE SEQUENCE [LARGE SCALE GENOMIC DNA]</scope>
    <source>
        <strain evidence="8">ATCC MYA-139 / BCRC 22969 / CBS 8797 / CCRC 22969 / KCTC 17520 / NBRC 10181 / NCYC 3082</strain>
    </source>
</reference>
<evidence type="ECO:0000256" key="4">
    <source>
        <dbReference type="ARBA" id="ARBA00022989"/>
    </source>
</evidence>
<dbReference type="eggNOG" id="ENOG502S0YM">
    <property type="taxonomic scope" value="Eukaryota"/>
</dbReference>
<name>J7S494_HUIN7</name>
<evidence type="ECO:0000256" key="1">
    <source>
        <dbReference type="ARBA" id="ARBA00004141"/>
    </source>
</evidence>
<dbReference type="HOGENOM" id="CLU_071343_1_0_1"/>
<dbReference type="OMA" id="FPMQGGL"/>
<dbReference type="KEGG" id="kng:KNAG_0A07980"/>
<dbReference type="Pfam" id="PF10190">
    <property type="entry name" value="Tmemb_170"/>
    <property type="match status" value="1"/>
</dbReference>
<feature type="transmembrane region" description="Helical" evidence="6">
    <location>
        <begin position="122"/>
        <end position="143"/>
    </location>
</feature>
<accession>J7S494</accession>
<dbReference type="InterPro" id="IPR019334">
    <property type="entry name" value="TMEM170A/B/YPR153W-like"/>
</dbReference>
<gene>
    <name evidence="7" type="primary">KNAG0A07980</name>
    <name evidence="7" type="ordered locus">KNAG_0A07980</name>
</gene>
<evidence type="ECO:0000313" key="8">
    <source>
        <dbReference type="Proteomes" id="UP000006310"/>
    </source>
</evidence>